<feature type="transmembrane region" description="Helical" evidence="6">
    <location>
        <begin position="294"/>
        <end position="315"/>
    </location>
</feature>
<evidence type="ECO:0000256" key="1">
    <source>
        <dbReference type="ARBA" id="ARBA00004141"/>
    </source>
</evidence>
<evidence type="ECO:0000313" key="8">
    <source>
        <dbReference type="Proteomes" id="UP000642748"/>
    </source>
</evidence>
<feature type="region of interest" description="Disordered" evidence="5">
    <location>
        <begin position="1"/>
        <end position="26"/>
    </location>
</feature>
<feature type="transmembrane region" description="Helical" evidence="6">
    <location>
        <begin position="455"/>
        <end position="475"/>
    </location>
</feature>
<dbReference type="InterPro" id="IPR053153">
    <property type="entry name" value="APC_K+_Transporter"/>
</dbReference>
<dbReference type="Proteomes" id="UP000642748">
    <property type="component" value="Unassembled WGS sequence"/>
</dbReference>
<accession>A0A8J3QKU7</accession>
<dbReference type="EMBL" id="BONZ01000001">
    <property type="protein sequence ID" value="GIH11942.1"/>
    <property type="molecule type" value="Genomic_DNA"/>
</dbReference>
<keyword evidence="3 6" id="KW-1133">Transmembrane helix</keyword>
<dbReference type="GO" id="GO:0016020">
    <property type="term" value="C:membrane"/>
    <property type="evidence" value="ECO:0007669"/>
    <property type="project" value="UniProtKB-SubCell"/>
</dbReference>
<evidence type="ECO:0000256" key="3">
    <source>
        <dbReference type="ARBA" id="ARBA00022989"/>
    </source>
</evidence>
<feature type="transmembrane region" description="Helical" evidence="6">
    <location>
        <begin position="335"/>
        <end position="359"/>
    </location>
</feature>
<feature type="transmembrane region" description="Helical" evidence="6">
    <location>
        <begin position="247"/>
        <end position="264"/>
    </location>
</feature>
<feature type="compositionally biased region" description="Basic residues" evidence="5">
    <location>
        <begin position="678"/>
        <end position="687"/>
    </location>
</feature>
<dbReference type="CDD" id="cd04488">
    <property type="entry name" value="RecG_wedge_OBF"/>
    <property type="match status" value="1"/>
</dbReference>
<keyword evidence="4 6" id="KW-0472">Membrane</keyword>
<protein>
    <submittedName>
        <fullName evidence="7">DNA-binding protein</fullName>
    </submittedName>
</protein>
<evidence type="ECO:0000313" key="7">
    <source>
        <dbReference type="EMBL" id="GIH11942.1"/>
    </source>
</evidence>
<dbReference type="Pfam" id="PF13520">
    <property type="entry name" value="AA_permease_2"/>
    <property type="match status" value="1"/>
</dbReference>
<dbReference type="Gene3D" id="1.20.1740.10">
    <property type="entry name" value="Amino acid/polyamine transporter I"/>
    <property type="match status" value="1"/>
</dbReference>
<dbReference type="GO" id="GO:0022857">
    <property type="term" value="F:transmembrane transporter activity"/>
    <property type="evidence" value="ECO:0007669"/>
    <property type="project" value="InterPro"/>
</dbReference>
<feature type="transmembrane region" description="Helical" evidence="6">
    <location>
        <begin position="421"/>
        <end position="443"/>
    </location>
</feature>
<keyword evidence="8" id="KW-1185">Reference proteome</keyword>
<evidence type="ECO:0000256" key="2">
    <source>
        <dbReference type="ARBA" id="ARBA00022692"/>
    </source>
</evidence>
<keyword evidence="2 6" id="KW-0812">Transmembrane</keyword>
<dbReference type="InterPro" id="IPR002293">
    <property type="entry name" value="AA/rel_permease1"/>
</dbReference>
<evidence type="ECO:0000256" key="6">
    <source>
        <dbReference type="SAM" id="Phobius"/>
    </source>
</evidence>
<dbReference type="RefSeq" id="WP_203915666.1">
    <property type="nucleotide sequence ID" value="NZ_BONZ01000001.1"/>
</dbReference>
<dbReference type="GO" id="GO:0003677">
    <property type="term" value="F:DNA binding"/>
    <property type="evidence" value="ECO:0007669"/>
    <property type="project" value="UniProtKB-KW"/>
</dbReference>
<feature type="transmembrane region" description="Helical" evidence="6">
    <location>
        <begin position="176"/>
        <end position="193"/>
    </location>
</feature>
<dbReference type="PANTHER" id="PTHR47704:SF1">
    <property type="entry name" value="POTASSIUM TRANSPORTER KIMA"/>
    <property type="match status" value="1"/>
</dbReference>
<dbReference type="PANTHER" id="PTHR47704">
    <property type="entry name" value="POTASSIUM TRANSPORTER KIMA"/>
    <property type="match status" value="1"/>
</dbReference>
<reference evidence="7" key="1">
    <citation type="submission" date="2021-01" db="EMBL/GenBank/DDBJ databases">
        <title>Whole genome shotgun sequence of Rugosimonospora africana NBRC 104875.</title>
        <authorList>
            <person name="Komaki H."/>
            <person name="Tamura T."/>
        </authorList>
    </citation>
    <scope>NUCLEOTIDE SEQUENCE</scope>
    <source>
        <strain evidence="7">NBRC 104875</strain>
    </source>
</reference>
<comment type="subcellular location">
    <subcellularLocation>
        <location evidence="1">Membrane</location>
        <topology evidence="1">Multi-pass membrane protein</topology>
    </subcellularLocation>
</comment>
<dbReference type="AlphaFoldDB" id="A0A8J3QKU7"/>
<sequence length="777" mass="83310">MPDAPAPAPDGEAAVSQPDLPRAYTPAPVPETLRYRLKRRLLGPPLTTASLHSERLTRPLALGVLAPDCISSSAYGTEEILIELLPVFGLLSFSLLLPITGIILFILVLLTLSYRQVVQVYTRAGGSYVVARENFGPRVAQIAAVALLIDYVVTVAVQSAAGTVAVASAIPALGPYSLEITVGVVVLLAYGNLRGIREAGRAFAFPTYFFSVAVGAIIIAGLVRAAFGNLGSYDAPALPGAISVRHETGLVTFALILTLLRSFANGGSSLTGLEAISNGVSAFRPPEGVNARKVLVTMAVTLGFLVAGVSLLAHLTHATPYRNGYPSVISQEARIVAGHGLFGSIIYGLVQAASALILYTGANTSFNGFPFLASFVAEDSFLPRQLTRRGHRLVFSDGILLLAAISIVLLVVTRAKVNSLVPFYAIGVFTGFTMAGFGMAKYHNTQRERGWRGKMAINAAAGGLSLLVVLIFAVAKFTEGAWLIVVVFPILFLVLIRVNRRYREEAAALNALAPVLDSGPNPSRHVIVVLVDDLDLAVLRALRYARTLRPNTLYAVHFAVDNVRAARLAERWSTMQRGDIPLQLRECPDRRLRRAATEMTSELTADGRTEVTIVLPRRAYGLAARILHAHSADRIAAAVSRIPHAAATIVPFDVDAAIHKLEKLTAQGPQAPPTRDGRPKRHAHHPKNATPAAQLRQHKRHAAEGVIQSIEVHPIGSGQLLRCEVVDDSGSFLVLFYGRTHIPGISPGQAIRVHGTVGRYDDEPAIANPRYELLPSD</sequence>
<name>A0A8J3QKU7_9ACTN</name>
<feature type="transmembrane region" description="Helical" evidence="6">
    <location>
        <begin position="393"/>
        <end position="415"/>
    </location>
</feature>
<evidence type="ECO:0000256" key="5">
    <source>
        <dbReference type="SAM" id="MobiDB-lite"/>
    </source>
</evidence>
<feature type="region of interest" description="Disordered" evidence="5">
    <location>
        <begin position="663"/>
        <end position="699"/>
    </location>
</feature>
<organism evidence="7 8">
    <name type="scientific">Rugosimonospora africana</name>
    <dbReference type="NCBI Taxonomy" id="556532"/>
    <lineage>
        <taxon>Bacteria</taxon>
        <taxon>Bacillati</taxon>
        <taxon>Actinomycetota</taxon>
        <taxon>Actinomycetes</taxon>
        <taxon>Micromonosporales</taxon>
        <taxon>Micromonosporaceae</taxon>
        <taxon>Rugosimonospora</taxon>
    </lineage>
</organism>
<feature type="transmembrane region" description="Helical" evidence="6">
    <location>
        <begin position="87"/>
        <end position="112"/>
    </location>
</feature>
<proteinExistence type="predicted"/>
<feature type="transmembrane region" description="Helical" evidence="6">
    <location>
        <begin position="481"/>
        <end position="498"/>
    </location>
</feature>
<feature type="transmembrane region" description="Helical" evidence="6">
    <location>
        <begin position="142"/>
        <end position="170"/>
    </location>
</feature>
<comment type="caution">
    <text evidence="7">The sequence shown here is derived from an EMBL/GenBank/DDBJ whole genome shotgun (WGS) entry which is preliminary data.</text>
</comment>
<feature type="transmembrane region" description="Helical" evidence="6">
    <location>
        <begin position="205"/>
        <end position="227"/>
    </location>
</feature>
<keyword evidence="7" id="KW-0238">DNA-binding</keyword>
<gene>
    <name evidence="7" type="ORF">Raf01_01140</name>
</gene>
<evidence type="ECO:0000256" key="4">
    <source>
        <dbReference type="ARBA" id="ARBA00023136"/>
    </source>
</evidence>